<evidence type="ECO:0000313" key="1">
    <source>
        <dbReference type="EMBL" id="EQB44548.1"/>
    </source>
</evidence>
<dbReference type="AlphaFoldDB" id="T0JVH2"/>
<accession>T0JVH2</accession>
<gene>
    <name evidence="1" type="ORF">CGLO_16699</name>
</gene>
<dbReference type="InterPro" id="IPR036397">
    <property type="entry name" value="RNaseH_sf"/>
</dbReference>
<dbReference type="Proteomes" id="UP000015530">
    <property type="component" value="Unassembled WGS sequence"/>
</dbReference>
<dbReference type="EMBL" id="AMYD01003968">
    <property type="protein sequence ID" value="EQB44548.1"/>
    <property type="molecule type" value="Genomic_DNA"/>
</dbReference>
<proteinExistence type="predicted"/>
<dbReference type="HOGENOM" id="CLU_038496_1_0_1"/>
<dbReference type="Gene3D" id="3.30.420.10">
    <property type="entry name" value="Ribonuclease H-like superfamily/Ribonuclease H"/>
    <property type="match status" value="1"/>
</dbReference>
<organism evidence="1 2">
    <name type="scientific">Colletotrichum gloeosporioides (strain Cg-14)</name>
    <name type="common">Anthracnose fungus</name>
    <name type="synonym">Glomerella cingulata</name>
    <dbReference type="NCBI Taxonomy" id="1237896"/>
    <lineage>
        <taxon>Eukaryota</taxon>
        <taxon>Fungi</taxon>
        <taxon>Dikarya</taxon>
        <taxon>Ascomycota</taxon>
        <taxon>Pezizomycotina</taxon>
        <taxon>Sordariomycetes</taxon>
        <taxon>Hypocreomycetidae</taxon>
        <taxon>Glomerellales</taxon>
        <taxon>Glomerellaceae</taxon>
        <taxon>Colletotrichum</taxon>
        <taxon>Colletotrichum gloeosporioides species complex</taxon>
    </lineage>
</organism>
<dbReference type="GO" id="GO:0003676">
    <property type="term" value="F:nucleic acid binding"/>
    <property type="evidence" value="ECO:0007669"/>
    <property type="project" value="InterPro"/>
</dbReference>
<dbReference type="OMA" id="RITRMIS"/>
<dbReference type="STRING" id="1237896.T0JVH2"/>
<comment type="caution">
    <text evidence="1">The sequence shown here is derived from an EMBL/GenBank/DDBJ whole genome shotgun (WGS) entry which is preliminary data.</text>
</comment>
<evidence type="ECO:0000313" key="2">
    <source>
        <dbReference type="Proteomes" id="UP000015530"/>
    </source>
</evidence>
<reference evidence="2" key="1">
    <citation type="journal article" date="2013" name="Mol. Plant Microbe Interact.">
        <title>Global aspects of pacC regulation of pathogenicity genes in Colletotrichum gloeosporioides as revealed by transcriptome analysis.</title>
        <authorList>
            <person name="Alkan N."/>
            <person name="Meng X."/>
            <person name="Friedlander G."/>
            <person name="Reuveni E."/>
            <person name="Sukno S."/>
            <person name="Sherman A."/>
            <person name="Thon M."/>
            <person name="Fluhr R."/>
            <person name="Prusky D."/>
        </authorList>
    </citation>
    <scope>NUCLEOTIDE SEQUENCE [LARGE SCALE GENOMIC DNA]</scope>
    <source>
        <strain evidence="2">Cg-14</strain>
    </source>
</reference>
<dbReference type="OrthoDB" id="4843223at2759"/>
<protein>
    <submittedName>
        <fullName evidence="1">Uncharacterized protein</fullName>
    </submittedName>
</protein>
<sequence>MKAERFAWCLCYKDWILEDWKKVIWSDETSVVLLHRWGGYCLWRRPDEAYTCSCIRERWKGYSEFMFWGCFSYELRGPCHCWMLELAKDLKLATEEVAALNAELEPIKRAEWEFITPFTRLGLRNKPGPRPAWRWNEKNGKLVHKALSYDHWFNQETFRVNDINRLLWLGNSPDLNPIEPCWPWMKRYITRLGAPKSRAEAIWAWEACWKELKLERFQAWIERIPRHIQEIIRLEGGNEYKEGRTASKYYG</sequence>
<name>T0JVH2_COLGC</name>